<dbReference type="EMBL" id="UINC01074643">
    <property type="protein sequence ID" value="SVC12045.1"/>
    <property type="molecule type" value="Genomic_DNA"/>
</dbReference>
<protein>
    <recommendedName>
        <fullName evidence="5">Glucose-inhibited division protein B</fullName>
    </recommendedName>
</protein>
<evidence type="ECO:0000256" key="2">
    <source>
        <dbReference type="ARBA" id="ARBA00022552"/>
    </source>
</evidence>
<proteinExistence type="predicted"/>
<dbReference type="InterPro" id="IPR029063">
    <property type="entry name" value="SAM-dependent_MTases_sf"/>
</dbReference>
<keyword evidence="1" id="KW-0963">Cytoplasm</keyword>
<dbReference type="GO" id="GO:0070043">
    <property type="term" value="F:rRNA (guanine-N7-)-methyltransferase activity"/>
    <property type="evidence" value="ECO:0007669"/>
    <property type="project" value="TreeGrafter"/>
</dbReference>
<dbReference type="GO" id="GO:0005829">
    <property type="term" value="C:cytosol"/>
    <property type="evidence" value="ECO:0007669"/>
    <property type="project" value="TreeGrafter"/>
</dbReference>
<dbReference type="PANTHER" id="PTHR31760">
    <property type="entry name" value="S-ADENOSYL-L-METHIONINE-DEPENDENT METHYLTRANSFERASES SUPERFAMILY PROTEIN"/>
    <property type="match status" value="1"/>
</dbReference>
<dbReference type="InterPro" id="IPR003682">
    <property type="entry name" value="rRNA_ssu_MeTfrase_G"/>
</dbReference>
<gene>
    <name evidence="4" type="ORF">METZ01_LOCUS264899</name>
</gene>
<organism evidence="4">
    <name type="scientific">marine metagenome</name>
    <dbReference type="NCBI Taxonomy" id="408172"/>
    <lineage>
        <taxon>unclassified sequences</taxon>
        <taxon>metagenomes</taxon>
        <taxon>ecological metagenomes</taxon>
    </lineage>
</organism>
<accession>A0A382JK28</accession>
<dbReference type="PANTHER" id="PTHR31760:SF0">
    <property type="entry name" value="S-ADENOSYL-L-METHIONINE-DEPENDENT METHYLTRANSFERASES SUPERFAMILY PROTEIN"/>
    <property type="match status" value="1"/>
</dbReference>
<evidence type="ECO:0000256" key="1">
    <source>
        <dbReference type="ARBA" id="ARBA00022490"/>
    </source>
</evidence>
<reference evidence="4" key="1">
    <citation type="submission" date="2018-05" db="EMBL/GenBank/DDBJ databases">
        <authorList>
            <person name="Lanie J.A."/>
            <person name="Ng W.-L."/>
            <person name="Kazmierczak K.M."/>
            <person name="Andrzejewski T.M."/>
            <person name="Davidsen T.M."/>
            <person name="Wayne K.J."/>
            <person name="Tettelin H."/>
            <person name="Glass J.I."/>
            <person name="Rusch D."/>
            <person name="Podicherti R."/>
            <person name="Tsui H.-C.T."/>
            <person name="Winkler M.E."/>
        </authorList>
    </citation>
    <scope>NUCLEOTIDE SEQUENCE</scope>
</reference>
<dbReference type="CDD" id="cd02440">
    <property type="entry name" value="AdoMet_MTases"/>
    <property type="match status" value="1"/>
</dbReference>
<dbReference type="SUPFAM" id="SSF53335">
    <property type="entry name" value="S-adenosyl-L-methionine-dependent methyltransferases"/>
    <property type="match status" value="1"/>
</dbReference>
<keyword evidence="2" id="KW-0698">rRNA processing</keyword>
<keyword evidence="3" id="KW-0808">Transferase</keyword>
<evidence type="ECO:0000313" key="4">
    <source>
        <dbReference type="EMBL" id="SVC12045.1"/>
    </source>
</evidence>
<sequence length="189" mass="19939">MDGVGHSEGFLRSGGLEPTFTPGVSDLAIDLGTGGGLPGVVLATRTRARWLLVERSDRRCRFLEWAVRELDLGVRVEVVNADARDLARSDYRGQAALVTARSFGPPAVTAEIGAALLAVGGTLVVSEPPPRDGANPVERWPSAGICRLGLVDAGRWHSGMFGYQALSCALPTPDRFPRGGPAMASNSVF</sequence>
<dbReference type="Gene3D" id="3.40.50.150">
    <property type="entry name" value="Vaccinia Virus protein VP39"/>
    <property type="match status" value="1"/>
</dbReference>
<dbReference type="Pfam" id="PF02527">
    <property type="entry name" value="GidB"/>
    <property type="match status" value="1"/>
</dbReference>
<evidence type="ECO:0008006" key="5">
    <source>
        <dbReference type="Google" id="ProtNLM"/>
    </source>
</evidence>
<dbReference type="AlphaFoldDB" id="A0A382JK28"/>
<name>A0A382JK28_9ZZZZ</name>
<evidence type="ECO:0000256" key="3">
    <source>
        <dbReference type="ARBA" id="ARBA00022679"/>
    </source>
</evidence>